<dbReference type="Proteomes" id="UP000005237">
    <property type="component" value="Unassembled WGS sequence"/>
</dbReference>
<reference evidence="1" key="2">
    <citation type="submission" date="2022-06" db="UniProtKB">
        <authorList>
            <consortium name="EnsemblMetazoa"/>
        </authorList>
    </citation>
    <scope>IDENTIFICATION</scope>
    <source>
        <strain evidence="1">DF5081</strain>
    </source>
</reference>
<accession>A0A8R1EPB9</accession>
<dbReference type="AlphaFoldDB" id="A0A8R1EPB9"/>
<organism evidence="1 2">
    <name type="scientific">Caenorhabditis japonica</name>
    <dbReference type="NCBI Taxonomy" id="281687"/>
    <lineage>
        <taxon>Eukaryota</taxon>
        <taxon>Metazoa</taxon>
        <taxon>Ecdysozoa</taxon>
        <taxon>Nematoda</taxon>
        <taxon>Chromadorea</taxon>
        <taxon>Rhabditida</taxon>
        <taxon>Rhabditina</taxon>
        <taxon>Rhabditomorpha</taxon>
        <taxon>Rhabditoidea</taxon>
        <taxon>Rhabditidae</taxon>
        <taxon>Peloderinae</taxon>
        <taxon>Caenorhabditis</taxon>
    </lineage>
</organism>
<protein>
    <submittedName>
        <fullName evidence="1">Uncharacterized protein</fullName>
    </submittedName>
</protein>
<sequence length="27" mass="3174">MLLDATDVWSTRLEQSMESLFGEMARR</sequence>
<name>A0A8R1EPB9_CAEJA</name>
<reference evidence="2" key="1">
    <citation type="submission" date="2010-08" db="EMBL/GenBank/DDBJ databases">
        <authorList>
            <consortium name="Caenorhabditis japonica Sequencing Consortium"/>
            <person name="Wilson R.K."/>
        </authorList>
    </citation>
    <scope>NUCLEOTIDE SEQUENCE [LARGE SCALE GENOMIC DNA]</scope>
    <source>
        <strain evidence="2">DF5081</strain>
    </source>
</reference>
<proteinExistence type="predicted"/>
<evidence type="ECO:0000313" key="2">
    <source>
        <dbReference type="Proteomes" id="UP000005237"/>
    </source>
</evidence>
<keyword evidence="2" id="KW-1185">Reference proteome</keyword>
<dbReference type="EnsemblMetazoa" id="CJA39040.1">
    <property type="protein sequence ID" value="CJA39040.1"/>
    <property type="gene ID" value="WBGene00214887"/>
</dbReference>
<evidence type="ECO:0000313" key="1">
    <source>
        <dbReference type="EnsemblMetazoa" id="CJA39040.1"/>
    </source>
</evidence>